<dbReference type="InterPro" id="IPR007110">
    <property type="entry name" value="Ig-like_dom"/>
</dbReference>
<name>A0A8C5FST3_GADMO</name>
<dbReference type="Pfam" id="PF13927">
    <property type="entry name" value="Ig_3"/>
    <property type="match status" value="1"/>
</dbReference>
<dbReference type="Pfam" id="PF13895">
    <property type="entry name" value="Ig_2"/>
    <property type="match status" value="1"/>
</dbReference>
<evidence type="ECO:0000259" key="1">
    <source>
        <dbReference type="PROSITE" id="PS50835"/>
    </source>
</evidence>
<evidence type="ECO:0000313" key="2">
    <source>
        <dbReference type="Ensembl" id="ENSGMOP00000058568.1"/>
    </source>
</evidence>
<keyword evidence="3" id="KW-1185">Reference proteome</keyword>
<reference evidence="2" key="1">
    <citation type="submission" date="2025-08" db="UniProtKB">
        <authorList>
            <consortium name="Ensembl"/>
        </authorList>
    </citation>
    <scope>IDENTIFICATION</scope>
</reference>
<reference evidence="2" key="2">
    <citation type="submission" date="2025-09" db="UniProtKB">
        <authorList>
            <consortium name="Ensembl"/>
        </authorList>
    </citation>
    <scope>IDENTIFICATION</scope>
</reference>
<dbReference type="Ensembl" id="ENSGMOT00000044106.1">
    <property type="protein sequence ID" value="ENSGMOP00000058568.1"/>
    <property type="gene ID" value="ENSGMOG00000031714.1"/>
</dbReference>
<dbReference type="CDD" id="cd00096">
    <property type="entry name" value="Ig"/>
    <property type="match status" value="2"/>
</dbReference>
<dbReference type="Proteomes" id="UP000694546">
    <property type="component" value="Chromosome 23"/>
</dbReference>
<protein>
    <recommendedName>
        <fullName evidence="1">Ig-like domain-containing protein</fullName>
    </recommendedName>
</protein>
<dbReference type="InterPro" id="IPR003599">
    <property type="entry name" value="Ig_sub"/>
</dbReference>
<dbReference type="SMART" id="SM00409">
    <property type="entry name" value="IG"/>
    <property type="match status" value="2"/>
</dbReference>
<dbReference type="InterPro" id="IPR003598">
    <property type="entry name" value="Ig_sub2"/>
</dbReference>
<dbReference type="Gene3D" id="2.60.40.10">
    <property type="entry name" value="Immunoglobulins"/>
    <property type="match status" value="2"/>
</dbReference>
<feature type="domain" description="Ig-like" evidence="1">
    <location>
        <begin position="247"/>
        <end position="324"/>
    </location>
</feature>
<feature type="domain" description="Ig-like" evidence="1">
    <location>
        <begin position="144"/>
        <end position="227"/>
    </location>
</feature>
<evidence type="ECO:0000313" key="3">
    <source>
        <dbReference type="Proteomes" id="UP000694546"/>
    </source>
</evidence>
<dbReference type="PANTHER" id="PTHR46013:SF4">
    <property type="entry name" value="B-CELL RECEPTOR CD22-RELATED"/>
    <property type="match status" value="1"/>
</dbReference>
<dbReference type="AlphaFoldDB" id="A0A8C5FST3"/>
<dbReference type="OMA" id="ICEYNIY"/>
<sequence length="343" mass="38766">MKLRCTYEYPDNVQYRPNTVRTLWFTKGDKYQPVDLEHDTDYTGRVESSCGEVSCTGSRCHGTYLQVKVSFLYPTSPTWAELECHSMCGLAGDPPYIWIRNGQNVGQGINYWEYIQSDGSYSCAVEGYKRVTSPLVCKIKYPTPSVTVSPSGEIEEGSSVTLRCSSDANPAAEYTWFKVISAHSSREMKQGVGPHLVFRSILSADSGQYYCLVQTELRTKSEFIDITLICEYNIYLTSYYRYPPKTPSVTVIPSGEIEEGSSVTLNCSSDAVPAAEYTWFKNNQPLHWGPSQPHTFPSVRPEDRGTYRCHAENKYGHLSSNSIFMDVQCELNICLICKNRIYI</sequence>
<organism evidence="2 3">
    <name type="scientific">Gadus morhua</name>
    <name type="common">Atlantic cod</name>
    <dbReference type="NCBI Taxonomy" id="8049"/>
    <lineage>
        <taxon>Eukaryota</taxon>
        <taxon>Metazoa</taxon>
        <taxon>Chordata</taxon>
        <taxon>Craniata</taxon>
        <taxon>Vertebrata</taxon>
        <taxon>Euteleostomi</taxon>
        <taxon>Actinopterygii</taxon>
        <taxon>Neopterygii</taxon>
        <taxon>Teleostei</taxon>
        <taxon>Neoteleostei</taxon>
        <taxon>Acanthomorphata</taxon>
        <taxon>Zeiogadaria</taxon>
        <taxon>Gadariae</taxon>
        <taxon>Gadiformes</taxon>
        <taxon>Gadoidei</taxon>
        <taxon>Gadidae</taxon>
        <taxon>Gadus</taxon>
    </lineage>
</organism>
<dbReference type="InterPro" id="IPR013783">
    <property type="entry name" value="Ig-like_fold"/>
</dbReference>
<accession>A0A8C5FST3</accession>
<dbReference type="SMART" id="SM00408">
    <property type="entry name" value="IGc2"/>
    <property type="match status" value="2"/>
</dbReference>
<dbReference type="PROSITE" id="PS50835">
    <property type="entry name" value="IG_LIKE"/>
    <property type="match status" value="2"/>
</dbReference>
<proteinExistence type="predicted"/>
<dbReference type="SUPFAM" id="SSF48726">
    <property type="entry name" value="Immunoglobulin"/>
    <property type="match status" value="2"/>
</dbReference>
<dbReference type="GeneTree" id="ENSGT01010000222294"/>
<dbReference type="PANTHER" id="PTHR46013">
    <property type="entry name" value="VASCULAR CELL ADHESION MOLECULE 1"/>
    <property type="match status" value="1"/>
</dbReference>
<dbReference type="InterPro" id="IPR036179">
    <property type="entry name" value="Ig-like_dom_sf"/>
</dbReference>